<evidence type="ECO:0000259" key="2">
    <source>
        <dbReference type="Pfam" id="PF14378"/>
    </source>
</evidence>
<feature type="transmembrane region" description="Helical" evidence="1">
    <location>
        <begin position="212"/>
        <end position="234"/>
    </location>
</feature>
<feature type="transmembrane region" description="Helical" evidence="1">
    <location>
        <begin position="63"/>
        <end position="87"/>
    </location>
</feature>
<dbReference type="Proteomes" id="UP000305840">
    <property type="component" value="Unassembled WGS sequence"/>
</dbReference>
<evidence type="ECO:0000256" key="1">
    <source>
        <dbReference type="SAM" id="Phobius"/>
    </source>
</evidence>
<dbReference type="RefSeq" id="WP_099165262.1">
    <property type="nucleotide sequence ID" value="NZ_MCYA01000003.1"/>
</dbReference>
<feature type="transmembrane region" description="Helical" evidence="1">
    <location>
        <begin position="345"/>
        <end position="363"/>
    </location>
</feature>
<accession>A0A4U2DW45</accession>
<keyword evidence="1" id="KW-1133">Transmembrane helix</keyword>
<dbReference type="InterPro" id="IPR026841">
    <property type="entry name" value="Aur1/Ipt1"/>
</dbReference>
<feature type="transmembrane region" description="Helical" evidence="1">
    <location>
        <begin position="291"/>
        <end position="309"/>
    </location>
</feature>
<feature type="transmembrane region" description="Helical" evidence="1">
    <location>
        <begin position="108"/>
        <end position="135"/>
    </location>
</feature>
<dbReference type="EMBL" id="SYVO01000058">
    <property type="protein sequence ID" value="TKG06573.1"/>
    <property type="molecule type" value="Genomic_DNA"/>
</dbReference>
<proteinExistence type="predicted"/>
<gene>
    <name evidence="3" type="ORF">FCV91_16510</name>
</gene>
<comment type="caution">
    <text evidence="3">The sequence shown here is derived from an EMBL/GenBank/DDBJ whole genome shotgun (WGS) entry which is preliminary data.</text>
</comment>
<keyword evidence="1" id="KW-0812">Transmembrane</keyword>
<evidence type="ECO:0000313" key="4">
    <source>
        <dbReference type="Proteomes" id="UP000305840"/>
    </source>
</evidence>
<evidence type="ECO:0000313" key="3">
    <source>
        <dbReference type="EMBL" id="TKG06573.1"/>
    </source>
</evidence>
<feature type="domain" description="Inositolphosphotransferase Aur1/Ipt1" evidence="2">
    <location>
        <begin position="151"/>
        <end position="354"/>
    </location>
</feature>
<name>A0A4U2DW45_9VIBR</name>
<feature type="transmembrane region" description="Helical" evidence="1">
    <location>
        <begin position="170"/>
        <end position="200"/>
    </location>
</feature>
<reference evidence="3 4" key="1">
    <citation type="submission" date="2019-04" db="EMBL/GenBank/DDBJ databases">
        <title>A reverse ecology approach based on a biological definition of microbial populations.</title>
        <authorList>
            <person name="Arevalo P."/>
            <person name="Vaninsberghe D."/>
            <person name="Elsherbini J."/>
            <person name="Gore J."/>
            <person name="Polz M."/>
        </authorList>
    </citation>
    <scope>NUCLEOTIDE SEQUENCE [LARGE SCALE GENOMIC DNA]</scope>
    <source>
        <strain evidence="3 4">10N.222.48.A1</strain>
    </source>
</reference>
<feature type="transmembrane region" description="Helical" evidence="1">
    <location>
        <begin position="321"/>
        <end position="339"/>
    </location>
</feature>
<dbReference type="AlphaFoldDB" id="A0A4U2DW45"/>
<protein>
    <submittedName>
        <fullName evidence="3">PAP2 family protein</fullName>
    </submittedName>
</protein>
<organism evidence="3 4">
    <name type="scientific">Vibrio lentus</name>
    <dbReference type="NCBI Taxonomy" id="136468"/>
    <lineage>
        <taxon>Bacteria</taxon>
        <taxon>Pseudomonadati</taxon>
        <taxon>Pseudomonadota</taxon>
        <taxon>Gammaproteobacteria</taxon>
        <taxon>Vibrionales</taxon>
        <taxon>Vibrionaceae</taxon>
        <taxon>Vibrio</taxon>
    </lineage>
</organism>
<sequence>MKGYMDSETTTAKPTPQKEQSNLLSSLLHEFRRNKLILYYVVFIAILTLYVTSYAPHKMKYDIYSYLNALMTICYVTFIAWATYYYFSLLFKREKRPTIQFLRKIKSLLFPVSKPIFFVLLMLSLNVSFSSYTFIKSAIPYFNPYALDLDFYLIDKWLHFGVSPWEITHYIFPSALCSLAINILYNLWFFVMWGMLLFFIIYRGSTLLRNQFLLTFLISWLLIGNAAATLLSSVGPTFFHHFNDQNLYLELMHRLNIQNLELQELGAFPLWALSTQDMLWDSYISGKTSRGTGISAMPSMHVTISVLIAMTSFKLNKKLGYIAWIYAFFIQVGSVHLAWHYAVDGYVGAILVVSLWHLIGYLLRRNMPSITRQ</sequence>
<keyword evidence="1" id="KW-0472">Membrane</keyword>
<feature type="transmembrane region" description="Helical" evidence="1">
    <location>
        <begin position="36"/>
        <end position="57"/>
    </location>
</feature>
<dbReference type="Pfam" id="PF14378">
    <property type="entry name" value="PAP2_3"/>
    <property type="match status" value="1"/>
</dbReference>
<dbReference type="GO" id="GO:0016020">
    <property type="term" value="C:membrane"/>
    <property type="evidence" value="ECO:0007669"/>
    <property type="project" value="UniProtKB-SubCell"/>
</dbReference>